<gene>
    <name evidence="10" type="primary">PRM10_3</name>
    <name evidence="10" type="ORF">LPJ53_004239</name>
</gene>
<evidence type="ECO:0000313" key="11">
    <source>
        <dbReference type="Proteomes" id="UP001149813"/>
    </source>
</evidence>
<evidence type="ECO:0000256" key="6">
    <source>
        <dbReference type="SAM" id="MobiDB-lite"/>
    </source>
</evidence>
<keyword evidence="2 7" id="KW-0812">Transmembrane</keyword>
<keyword evidence="4 7" id="KW-0472">Membrane</keyword>
<name>A0A9W7XYZ1_9FUNG</name>
<feature type="region of interest" description="Disordered" evidence="6">
    <location>
        <begin position="126"/>
        <end position="149"/>
    </location>
</feature>
<evidence type="ECO:0000256" key="3">
    <source>
        <dbReference type="ARBA" id="ARBA00022989"/>
    </source>
</evidence>
<feature type="transmembrane region" description="Helical" evidence="7">
    <location>
        <begin position="444"/>
        <end position="460"/>
    </location>
</feature>
<feature type="domain" description="Threonine/serine exporter-like N-terminal" evidence="8">
    <location>
        <begin position="309"/>
        <end position="546"/>
    </location>
</feature>
<evidence type="ECO:0000259" key="9">
    <source>
        <dbReference type="Pfam" id="PF12821"/>
    </source>
</evidence>
<dbReference type="InterPro" id="IPR010619">
    <property type="entry name" value="ThrE-like_N"/>
</dbReference>
<accession>A0A9W7XYZ1</accession>
<evidence type="ECO:0000313" key="10">
    <source>
        <dbReference type="EMBL" id="KAJ1721218.1"/>
    </source>
</evidence>
<keyword evidence="11" id="KW-1185">Reference proteome</keyword>
<comment type="similarity">
    <text evidence="5">Belongs to the ThrE exporter (TC 2.A.79) family.</text>
</comment>
<evidence type="ECO:0000256" key="1">
    <source>
        <dbReference type="ARBA" id="ARBA00004141"/>
    </source>
</evidence>
<dbReference type="InterPro" id="IPR024528">
    <property type="entry name" value="ThrE_2"/>
</dbReference>
<protein>
    <submittedName>
        <fullName evidence="10">Pheromone-regulated protein prm10</fullName>
    </submittedName>
</protein>
<feature type="transmembrane region" description="Helical" evidence="7">
    <location>
        <begin position="645"/>
        <end position="662"/>
    </location>
</feature>
<dbReference type="GO" id="GO:0016020">
    <property type="term" value="C:membrane"/>
    <property type="evidence" value="ECO:0007669"/>
    <property type="project" value="UniProtKB-SubCell"/>
</dbReference>
<feature type="transmembrane region" description="Helical" evidence="7">
    <location>
        <begin position="622"/>
        <end position="638"/>
    </location>
</feature>
<feature type="transmembrane region" description="Helical" evidence="7">
    <location>
        <begin position="598"/>
        <end position="616"/>
    </location>
</feature>
<evidence type="ECO:0000256" key="7">
    <source>
        <dbReference type="SAM" id="Phobius"/>
    </source>
</evidence>
<dbReference type="PANTHER" id="PTHR31082">
    <property type="entry name" value="PHEROMONE-REGULATED MEMBRANE PROTEIN 10"/>
    <property type="match status" value="1"/>
</dbReference>
<feature type="compositionally biased region" description="Basic residues" evidence="6">
    <location>
        <begin position="169"/>
        <end position="184"/>
    </location>
</feature>
<proteinExistence type="inferred from homology"/>
<comment type="subcellular location">
    <subcellularLocation>
        <location evidence="1">Membrane</location>
        <topology evidence="1">Multi-pass membrane protein</topology>
    </subcellularLocation>
</comment>
<feature type="transmembrane region" description="Helical" evidence="7">
    <location>
        <begin position="416"/>
        <end position="438"/>
    </location>
</feature>
<dbReference type="GO" id="GO:0022857">
    <property type="term" value="F:transmembrane transporter activity"/>
    <property type="evidence" value="ECO:0007669"/>
    <property type="project" value="InterPro"/>
</dbReference>
<feature type="compositionally biased region" description="Basic and acidic residues" evidence="6">
    <location>
        <begin position="20"/>
        <end position="32"/>
    </location>
</feature>
<evidence type="ECO:0000256" key="5">
    <source>
        <dbReference type="ARBA" id="ARBA00034125"/>
    </source>
</evidence>
<dbReference type="PANTHER" id="PTHR31082:SF4">
    <property type="entry name" value="PHEROMONE-REGULATED MEMBRANE PROTEIN 10"/>
    <property type="match status" value="1"/>
</dbReference>
<evidence type="ECO:0000256" key="4">
    <source>
        <dbReference type="ARBA" id="ARBA00023136"/>
    </source>
</evidence>
<feature type="transmembrane region" description="Helical" evidence="7">
    <location>
        <begin position="526"/>
        <end position="547"/>
    </location>
</feature>
<keyword evidence="3 7" id="KW-1133">Transmembrane helix</keyword>
<dbReference type="Pfam" id="PF12821">
    <property type="entry name" value="ThrE_2"/>
    <property type="match status" value="1"/>
</dbReference>
<evidence type="ECO:0000259" key="8">
    <source>
        <dbReference type="Pfam" id="PF06738"/>
    </source>
</evidence>
<organism evidence="10 11">
    <name type="scientific">Coemansia erecta</name>
    <dbReference type="NCBI Taxonomy" id="147472"/>
    <lineage>
        <taxon>Eukaryota</taxon>
        <taxon>Fungi</taxon>
        <taxon>Fungi incertae sedis</taxon>
        <taxon>Zoopagomycota</taxon>
        <taxon>Kickxellomycotina</taxon>
        <taxon>Kickxellomycetes</taxon>
        <taxon>Kickxellales</taxon>
        <taxon>Kickxellaceae</taxon>
        <taxon>Coemansia</taxon>
    </lineage>
</organism>
<feature type="transmembrane region" description="Helical" evidence="7">
    <location>
        <begin position="682"/>
        <end position="704"/>
    </location>
</feature>
<sequence>MSKEESSDTPERTSTQGSPRPDHDGYDDDARGHRARRALGQALSMAAQRMQQLEAEPATGPAQRGDMASTVGHIKLRPHPATLHIPGSSSPLACSQDPGDPENPRQPAYTRPGLLAQYLRLMHIDRRGSKRHRRERAPVAGEPSPGNEEALWLDIDGRAEKPAAGGLRQRQRQRQSRHRLSRRVSRADSSPGTPPARASGFLAFLSRRGSRSGFRLSPATPDIATTPFKHLSEALPWASAHRQLASACNTPLAHTRRPSMSSLVGDVSTLPSFTADATAPLETPLTMPYMSMQRSSIVRAIDALLLHQRFLVLLSKAMMMYGSPLHHLEDNLGRMARLLDLEMTASAIPGLVLLSFDDSATHTSETKLVRCSNGWDMHRLDQVNQLVRRVVHQGVDVQDAVGELERLMTAKPIYPWFVQVLNWGVISWALCLVCFGGSWKDSGISLALGLVAGTMNLAAGKLPGYTNFFEVSVSILAGILSAALAQWGCIGATALSATVVLLPGLVMTTGVIELSSRHMIAGTVRIFYALLLAFIIAYGLLIGVEIYNKIAGNPVLDNALLDLTQCVGLTRWSWFGTFPLGIISISILVNIHWRHWPSVTCIAGVSYGIFWLFKFHLGLDDLAPVVASFVLGLVANMWSKVTGQTAYMILLPGEMFLVPGSVGVRGFSSLLSKEGGQGAQLALQMVTTCLSIMMGLFASSFLIYPRGKQHSALLTV</sequence>
<dbReference type="Proteomes" id="UP001149813">
    <property type="component" value="Unassembled WGS sequence"/>
</dbReference>
<feature type="compositionally biased region" description="Basic and acidic residues" evidence="6">
    <location>
        <begin position="1"/>
        <end position="11"/>
    </location>
</feature>
<reference evidence="10" key="1">
    <citation type="submission" date="2022-07" db="EMBL/GenBank/DDBJ databases">
        <title>Phylogenomic reconstructions and comparative analyses of Kickxellomycotina fungi.</title>
        <authorList>
            <person name="Reynolds N.K."/>
            <person name="Stajich J.E."/>
            <person name="Barry K."/>
            <person name="Grigoriev I.V."/>
            <person name="Crous P."/>
            <person name="Smith M.E."/>
        </authorList>
    </citation>
    <scope>NUCLEOTIDE SEQUENCE</scope>
    <source>
        <strain evidence="10">NBRC 32514</strain>
    </source>
</reference>
<feature type="region of interest" description="Disordered" evidence="6">
    <location>
        <begin position="161"/>
        <end position="199"/>
    </location>
</feature>
<feature type="region of interest" description="Disordered" evidence="6">
    <location>
        <begin position="1"/>
        <end position="109"/>
    </location>
</feature>
<feature type="domain" description="Threonine/Serine exporter ThrE" evidence="9">
    <location>
        <begin position="580"/>
        <end position="701"/>
    </location>
</feature>
<dbReference type="Pfam" id="PF06738">
    <property type="entry name" value="ThrE"/>
    <property type="match status" value="1"/>
</dbReference>
<dbReference type="EMBL" id="JANBOJ010000188">
    <property type="protein sequence ID" value="KAJ1721218.1"/>
    <property type="molecule type" value="Genomic_DNA"/>
</dbReference>
<feature type="transmembrane region" description="Helical" evidence="7">
    <location>
        <begin position="494"/>
        <end position="514"/>
    </location>
</feature>
<evidence type="ECO:0000256" key="2">
    <source>
        <dbReference type="ARBA" id="ARBA00022692"/>
    </source>
</evidence>
<comment type="caution">
    <text evidence="10">The sequence shown here is derived from an EMBL/GenBank/DDBJ whole genome shotgun (WGS) entry which is preliminary data.</text>
</comment>
<dbReference type="OrthoDB" id="413008at2759"/>
<dbReference type="AlphaFoldDB" id="A0A9W7XYZ1"/>
<dbReference type="InterPro" id="IPR051361">
    <property type="entry name" value="ThrE/Ser_Exporter"/>
</dbReference>
<feature type="transmembrane region" description="Helical" evidence="7">
    <location>
        <begin position="572"/>
        <end position="591"/>
    </location>
</feature>